<dbReference type="PROSITE" id="PS50893">
    <property type="entry name" value="ABC_TRANSPORTER_2"/>
    <property type="match status" value="1"/>
</dbReference>
<dbReference type="KEGG" id="saca:FFV09_08950"/>
<evidence type="ECO:0000256" key="1">
    <source>
        <dbReference type="ARBA" id="ARBA00005417"/>
    </source>
</evidence>
<name>A0A4Y6UX15_SACBS</name>
<evidence type="ECO:0000259" key="5">
    <source>
        <dbReference type="PROSITE" id="PS50893"/>
    </source>
</evidence>
<dbReference type="GO" id="GO:0016887">
    <property type="term" value="F:ATP hydrolysis activity"/>
    <property type="evidence" value="ECO:0007669"/>
    <property type="project" value="InterPro"/>
</dbReference>
<dbReference type="InterPro" id="IPR027417">
    <property type="entry name" value="P-loop_NTPase"/>
</dbReference>
<evidence type="ECO:0000256" key="3">
    <source>
        <dbReference type="ARBA" id="ARBA00022741"/>
    </source>
</evidence>
<keyword evidence="2" id="KW-0813">Transport</keyword>
<dbReference type="PROSITE" id="PS00211">
    <property type="entry name" value="ABC_TRANSPORTER_1"/>
    <property type="match status" value="1"/>
</dbReference>
<dbReference type="InterPro" id="IPR003593">
    <property type="entry name" value="AAA+_ATPase"/>
</dbReference>
<proteinExistence type="inferred from homology"/>
<dbReference type="PANTHER" id="PTHR43335">
    <property type="entry name" value="ABC TRANSPORTER, ATP-BINDING PROTEIN"/>
    <property type="match status" value="1"/>
</dbReference>
<dbReference type="Pfam" id="PF00005">
    <property type="entry name" value="ABC_tran"/>
    <property type="match status" value="1"/>
</dbReference>
<dbReference type="Proteomes" id="UP000316968">
    <property type="component" value="Chromosome"/>
</dbReference>
<dbReference type="AlphaFoldDB" id="A0A4Y6UX15"/>
<organism evidence="6 7">
    <name type="scientific">Saccharibacillus brassicae</name>
    <dbReference type="NCBI Taxonomy" id="2583377"/>
    <lineage>
        <taxon>Bacteria</taxon>
        <taxon>Bacillati</taxon>
        <taxon>Bacillota</taxon>
        <taxon>Bacilli</taxon>
        <taxon>Bacillales</taxon>
        <taxon>Paenibacillaceae</taxon>
        <taxon>Saccharibacillus</taxon>
    </lineage>
</organism>
<evidence type="ECO:0000256" key="2">
    <source>
        <dbReference type="ARBA" id="ARBA00022448"/>
    </source>
</evidence>
<accession>A0A4Y6UX15</accession>
<dbReference type="PANTHER" id="PTHR43335:SF4">
    <property type="entry name" value="ABC TRANSPORTER, ATP-BINDING PROTEIN"/>
    <property type="match status" value="1"/>
</dbReference>
<evidence type="ECO:0000313" key="7">
    <source>
        <dbReference type="Proteomes" id="UP000316968"/>
    </source>
</evidence>
<dbReference type="CDD" id="cd03268">
    <property type="entry name" value="ABC_BcrA_bacitracin_resist"/>
    <property type="match status" value="1"/>
</dbReference>
<dbReference type="OrthoDB" id="9804819at2"/>
<gene>
    <name evidence="6" type="ORF">FFV09_08950</name>
</gene>
<evidence type="ECO:0000256" key="4">
    <source>
        <dbReference type="ARBA" id="ARBA00022840"/>
    </source>
</evidence>
<reference evidence="6 7" key="1">
    <citation type="submission" date="2019-06" db="EMBL/GenBank/DDBJ databases">
        <title>Saccharibacillus brassicae sp. nov., an endophytic bacterium isolated from Chinese cabbage seeds (Brassica pekinensis).</title>
        <authorList>
            <person name="Jiang L."/>
            <person name="Lee J."/>
            <person name="Kim S.W."/>
        </authorList>
    </citation>
    <scope>NUCLEOTIDE SEQUENCE [LARGE SCALE GENOMIC DNA]</scope>
    <source>
        <strain evidence="7">KCTC 43072 / ATSA2</strain>
    </source>
</reference>
<dbReference type="SUPFAM" id="SSF52540">
    <property type="entry name" value="P-loop containing nucleoside triphosphate hydrolases"/>
    <property type="match status" value="1"/>
</dbReference>
<dbReference type="GO" id="GO:0005524">
    <property type="term" value="F:ATP binding"/>
    <property type="evidence" value="ECO:0007669"/>
    <property type="project" value="UniProtKB-KW"/>
</dbReference>
<dbReference type="Gene3D" id="3.40.50.300">
    <property type="entry name" value="P-loop containing nucleotide triphosphate hydrolases"/>
    <property type="match status" value="1"/>
</dbReference>
<dbReference type="SMART" id="SM00382">
    <property type="entry name" value="AAA"/>
    <property type="match status" value="1"/>
</dbReference>
<keyword evidence="4 6" id="KW-0067">ATP-binding</keyword>
<keyword evidence="3" id="KW-0547">Nucleotide-binding</keyword>
<evidence type="ECO:0000313" key="6">
    <source>
        <dbReference type="EMBL" id="QDH20966.1"/>
    </source>
</evidence>
<comment type="similarity">
    <text evidence="1">Belongs to the ABC transporter superfamily.</text>
</comment>
<sequence>MQATQTERENRIVIPQAEQPLVEIGNVTKRVRRRTLLQNVSFTVERGEICGLLGPNGAGKTTLIRVMTGLIRPDSGDVLIGGRSVVRDRQAAAAQFGAIVESPIFFPYMTGRDNLDNLALLHPNLPDRAARRQRVREVLEIVRMDQRADERVKTYSLGMKQRLGIAQALLGDPQLLILDEPANGLDPMGIRELRELILRLKHDLGKTVLISSHLLDELQKICDRIVVIREGERVFAGSREEMIGDHGSLEEAFVERMTT</sequence>
<keyword evidence="7" id="KW-1185">Reference proteome</keyword>
<dbReference type="InterPro" id="IPR003439">
    <property type="entry name" value="ABC_transporter-like_ATP-bd"/>
</dbReference>
<dbReference type="InterPro" id="IPR017871">
    <property type="entry name" value="ABC_transporter-like_CS"/>
</dbReference>
<dbReference type="EMBL" id="CP041217">
    <property type="protein sequence ID" value="QDH20966.1"/>
    <property type="molecule type" value="Genomic_DNA"/>
</dbReference>
<feature type="domain" description="ABC transporter" evidence="5">
    <location>
        <begin position="22"/>
        <end position="255"/>
    </location>
</feature>
<protein>
    <submittedName>
        <fullName evidence="6">ABC transporter ATP-binding protein</fullName>
    </submittedName>
</protein>
<dbReference type="RefSeq" id="WP_141447514.1">
    <property type="nucleotide sequence ID" value="NZ_CP041217.1"/>
</dbReference>